<dbReference type="Pfam" id="PF00528">
    <property type="entry name" value="BPD_transp_1"/>
    <property type="match status" value="1"/>
</dbReference>
<keyword evidence="3" id="KW-1003">Cell membrane</keyword>
<dbReference type="InterPro" id="IPR000515">
    <property type="entry name" value="MetI-like"/>
</dbReference>
<evidence type="ECO:0000256" key="1">
    <source>
        <dbReference type="ARBA" id="ARBA00004651"/>
    </source>
</evidence>
<protein>
    <submittedName>
        <fullName evidence="9">Molybdate/tungstate transport system permease protein</fullName>
    </submittedName>
</protein>
<keyword evidence="4 7" id="KW-0812">Transmembrane</keyword>
<feature type="transmembrane region" description="Helical" evidence="7">
    <location>
        <begin position="51"/>
        <end position="77"/>
    </location>
</feature>
<dbReference type="PROSITE" id="PS50928">
    <property type="entry name" value="ABC_TM1"/>
    <property type="match status" value="1"/>
</dbReference>
<evidence type="ECO:0000313" key="9">
    <source>
        <dbReference type="EMBL" id="RKQ63461.1"/>
    </source>
</evidence>
<comment type="caution">
    <text evidence="9">The sequence shown here is derived from an EMBL/GenBank/DDBJ whole genome shotgun (WGS) entry which is preliminary data.</text>
</comment>
<evidence type="ECO:0000256" key="3">
    <source>
        <dbReference type="ARBA" id="ARBA00022475"/>
    </source>
</evidence>
<organism evidence="9 10">
    <name type="scientific">Thermovibrio guaymasensis</name>
    <dbReference type="NCBI Taxonomy" id="240167"/>
    <lineage>
        <taxon>Bacteria</taxon>
        <taxon>Pseudomonadati</taxon>
        <taxon>Aquificota</taxon>
        <taxon>Aquificia</taxon>
        <taxon>Desulfurobacteriales</taxon>
        <taxon>Desulfurobacteriaceae</taxon>
        <taxon>Thermovibrio</taxon>
    </lineage>
</organism>
<dbReference type="Gene3D" id="1.10.3720.10">
    <property type="entry name" value="MetI-like"/>
    <property type="match status" value="1"/>
</dbReference>
<comment type="similarity">
    <text evidence="7">Belongs to the binding-protein-dependent transport system permease family.</text>
</comment>
<evidence type="ECO:0000259" key="8">
    <source>
        <dbReference type="PROSITE" id="PS50928"/>
    </source>
</evidence>
<sequence>MKNPKWLYLLIITLTLTCLTFIALPILNVFISLDPENFKNTLKDGEVWKAIFTSLKGATFATIVGLIMGVPTSYFLFQTESKYSELVESVINLPIVIPHVAVGITLLELLNSNSPLGKFFSRLGISFVDTIYGIIIAMCFVSISYTITSSLMGFRSINKELIWTARSLGASPYQVVKFVILPLAFPYILRGAILSFARSISEVGAILIIAYYPITAPVLMYERFEDYGLKNSTPIAVLVICISLIIFIILLSISYRREKRIA</sequence>
<dbReference type="PANTHER" id="PTHR30183">
    <property type="entry name" value="MOLYBDENUM TRANSPORT SYSTEM PERMEASE PROTEIN MODB"/>
    <property type="match status" value="1"/>
</dbReference>
<keyword evidence="2 7" id="KW-0813">Transport</keyword>
<evidence type="ECO:0000313" key="10">
    <source>
        <dbReference type="Proteomes" id="UP000280881"/>
    </source>
</evidence>
<proteinExistence type="inferred from homology"/>
<keyword evidence="6 7" id="KW-0472">Membrane</keyword>
<dbReference type="GO" id="GO:0055085">
    <property type="term" value="P:transmembrane transport"/>
    <property type="evidence" value="ECO:0007669"/>
    <property type="project" value="InterPro"/>
</dbReference>
<dbReference type="GO" id="GO:0005886">
    <property type="term" value="C:plasma membrane"/>
    <property type="evidence" value="ECO:0007669"/>
    <property type="project" value="UniProtKB-SubCell"/>
</dbReference>
<dbReference type="InterPro" id="IPR035906">
    <property type="entry name" value="MetI-like_sf"/>
</dbReference>
<dbReference type="Proteomes" id="UP000280881">
    <property type="component" value="Unassembled WGS sequence"/>
</dbReference>
<feature type="transmembrane region" description="Helical" evidence="7">
    <location>
        <begin position="233"/>
        <end position="255"/>
    </location>
</feature>
<keyword evidence="5 7" id="KW-1133">Transmembrane helix</keyword>
<evidence type="ECO:0000256" key="5">
    <source>
        <dbReference type="ARBA" id="ARBA00022989"/>
    </source>
</evidence>
<name>A0A420W821_9BACT</name>
<feature type="transmembrane region" description="Helical" evidence="7">
    <location>
        <begin position="7"/>
        <end position="31"/>
    </location>
</feature>
<feature type="transmembrane region" description="Helical" evidence="7">
    <location>
        <begin position="130"/>
        <end position="154"/>
    </location>
</feature>
<gene>
    <name evidence="9" type="ORF">C7457_0333</name>
</gene>
<evidence type="ECO:0000256" key="4">
    <source>
        <dbReference type="ARBA" id="ARBA00022692"/>
    </source>
</evidence>
<evidence type="ECO:0000256" key="2">
    <source>
        <dbReference type="ARBA" id="ARBA00022448"/>
    </source>
</evidence>
<evidence type="ECO:0000256" key="6">
    <source>
        <dbReference type="ARBA" id="ARBA00023136"/>
    </source>
</evidence>
<evidence type="ECO:0000256" key="7">
    <source>
        <dbReference type="RuleBase" id="RU363032"/>
    </source>
</evidence>
<dbReference type="OrthoDB" id="9795403at2"/>
<reference evidence="9 10" key="1">
    <citation type="submission" date="2018-10" db="EMBL/GenBank/DDBJ databases">
        <title>Genomic Encyclopedia of Type Strains, Phase IV (KMG-IV): sequencing the most valuable type-strain genomes for metagenomic binning, comparative biology and taxonomic classification.</title>
        <authorList>
            <person name="Goeker M."/>
        </authorList>
    </citation>
    <scope>NUCLEOTIDE SEQUENCE [LARGE SCALE GENOMIC DNA]</scope>
    <source>
        <strain evidence="9 10">DSM 15521</strain>
    </source>
</reference>
<dbReference type="CDD" id="cd06261">
    <property type="entry name" value="TM_PBP2"/>
    <property type="match status" value="1"/>
</dbReference>
<feature type="domain" description="ABC transmembrane type-1" evidence="8">
    <location>
        <begin position="51"/>
        <end position="250"/>
    </location>
</feature>
<accession>A0A420W821</accession>
<feature type="transmembrane region" description="Helical" evidence="7">
    <location>
        <begin position="203"/>
        <end position="221"/>
    </location>
</feature>
<dbReference type="EMBL" id="RBIE01000001">
    <property type="protein sequence ID" value="RKQ63461.1"/>
    <property type="molecule type" value="Genomic_DNA"/>
</dbReference>
<keyword evidence="10" id="KW-1185">Reference proteome</keyword>
<dbReference type="RefSeq" id="WP_121169708.1">
    <property type="nucleotide sequence ID" value="NZ_RBIE01000001.1"/>
</dbReference>
<comment type="subcellular location">
    <subcellularLocation>
        <location evidence="1 7">Cell membrane</location>
        <topology evidence="1 7">Multi-pass membrane protein</topology>
    </subcellularLocation>
</comment>
<dbReference type="SUPFAM" id="SSF161098">
    <property type="entry name" value="MetI-like"/>
    <property type="match status" value="1"/>
</dbReference>
<dbReference type="PANTHER" id="PTHR30183:SF3">
    <property type="entry name" value="MOLYBDENUM TRANSPORT SYSTEM PERMEASE PROTEIN MODB"/>
    <property type="match status" value="1"/>
</dbReference>
<dbReference type="AlphaFoldDB" id="A0A420W821"/>
<feature type="transmembrane region" description="Helical" evidence="7">
    <location>
        <begin position="89"/>
        <end position="110"/>
    </location>
</feature>